<dbReference type="InterPro" id="IPR026050">
    <property type="entry name" value="C1GALT1/C1GALT1_chp1"/>
</dbReference>
<evidence type="ECO:0000313" key="12">
    <source>
        <dbReference type="EMBL" id="CAH1787477.1"/>
    </source>
</evidence>
<keyword evidence="6" id="KW-0808">Transferase</keyword>
<comment type="caution">
    <text evidence="12">The sequence shown here is derived from an EMBL/GenBank/DDBJ whole genome shotgun (WGS) entry which is preliminary data.</text>
</comment>
<dbReference type="Gene3D" id="3.90.550.50">
    <property type="match status" value="1"/>
</dbReference>
<accession>A0A8J1UXE5</accession>
<comment type="similarity">
    <text evidence="3">Belongs to the glycosyltransferase 31 family. Beta3-Gal-T subfamily.</text>
</comment>
<reference evidence="12" key="1">
    <citation type="submission" date="2022-03" db="EMBL/GenBank/DDBJ databases">
        <authorList>
            <person name="Martin C."/>
        </authorList>
    </citation>
    <scope>NUCLEOTIDE SEQUENCE</scope>
</reference>
<keyword evidence="7" id="KW-0812">Transmembrane</keyword>
<evidence type="ECO:0000256" key="4">
    <source>
        <dbReference type="ARBA" id="ARBA00012557"/>
    </source>
</evidence>
<evidence type="ECO:0000256" key="3">
    <source>
        <dbReference type="ARBA" id="ARBA00006462"/>
    </source>
</evidence>
<organism evidence="12 13">
    <name type="scientific">Owenia fusiformis</name>
    <name type="common">Polychaete worm</name>
    <dbReference type="NCBI Taxonomy" id="6347"/>
    <lineage>
        <taxon>Eukaryota</taxon>
        <taxon>Metazoa</taxon>
        <taxon>Spiralia</taxon>
        <taxon>Lophotrochozoa</taxon>
        <taxon>Annelida</taxon>
        <taxon>Polychaeta</taxon>
        <taxon>Sedentaria</taxon>
        <taxon>Canalipalpata</taxon>
        <taxon>Sabellida</taxon>
        <taxon>Oweniida</taxon>
        <taxon>Oweniidae</taxon>
        <taxon>Owenia</taxon>
    </lineage>
</organism>
<evidence type="ECO:0000256" key="5">
    <source>
        <dbReference type="ARBA" id="ARBA00022676"/>
    </source>
</evidence>
<dbReference type="PANTHER" id="PTHR23033">
    <property type="entry name" value="BETA1,3-GALACTOSYLTRANSFERASE"/>
    <property type="match status" value="1"/>
</dbReference>
<dbReference type="EC" id="2.4.1.122" evidence="4"/>
<evidence type="ECO:0000256" key="2">
    <source>
        <dbReference type="ARBA" id="ARBA00004922"/>
    </source>
</evidence>
<comment type="pathway">
    <text evidence="2">Protein modification; protein glycosylation.</text>
</comment>
<dbReference type="UniPathway" id="UPA00378"/>
<dbReference type="EMBL" id="CAIIXF020000006">
    <property type="protein sequence ID" value="CAH1787477.1"/>
    <property type="molecule type" value="Genomic_DNA"/>
</dbReference>
<comment type="subcellular location">
    <subcellularLocation>
        <location evidence="1">Membrane</location>
        <topology evidence="1">Single-pass type II membrane protein</topology>
    </subcellularLocation>
</comment>
<dbReference type="GO" id="GO:0000166">
    <property type="term" value="F:nucleotide binding"/>
    <property type="evidence" value="ECO:0007669"/>
    <property type="project" value="UniProtKB-KW"/>
</dbReference>
<keyword evidence="10" id="KW-1133">Transmembrane helix</keyword>
<evidence type="ECO:0000256" key="11">
    <source>
        <dbReference type="ARBA" id="ARBA00023136"/>
    </source>
</evidence>
<evidence type="ECO:0000256" key="9">
    <source>
        <dbReference type="ARBA" id="ARBA00022968"/>
    </source>
</evidence>
<dbReference type="AlphaFoldDB" id="A0A8J1UXE5"/>
<keyword evidence="13" id="KW-1185">Reference proteome</keyword>
<keyword evidence="11" id="KW-0472">Membrane</keyword>
<sequence length="336" mass="39386">VVRQNYSVLISIMVNFRVKLFLIWIFLVSLYICQYFLSSLYSQNEIKLKRWITNGTTNVLIQDSQKRKHYKILCWFLTSPDALEKKAKYVRDTWAKHCDIDLYMSSKDNKTFPTIGFNVTEGREHLAEKSRLAWTYVYDHYFNTADYFVKADTDTFIVVENLRKMLQNYDPKNAEFFGHMYYYGRRTKDGMFMAGGPGIVVSKEALRRLVILGIKKATGNNKCIPDGGMEDVKTCSCLYKTGSRPVNSTDHLGRERFLVWPPHNYIMRMLPKWYIGMDADKGKNQGVNCCSDHPIAFHYIDPQLMHTMYYMFYKTKVDATFVKQRADLNRNVTHIV</sequence>
<keyword evidence="9" id="KW-0735">Signal-anchor</keyword>
<keyword evidence="5" id="KW-0328">Glycosyltransferase</keyword>
<dbReference type="InterPro" id="IPR003378">
    <property type="entry name" value="Fringe-like_glycosylTrfase"/>
</dbReference>
<evidence type="ECO:0000256" key="7">
    <source>
        <dbReference type="ARBA" id="ARBA00022692"/>
    </source>
</evidence>
<evidence type="ECO:0000256" key="8">
    <source>
        <dbReference type="ARBA" id="ARBA00022741"/>
    </source>
</evidence>
<feature type="non-terminal residue" evidence="12">
    <location>
        <position position="1"/>
    </location>
</feature>
<dbReference type="OrthoDB" id="414175at2759"/>
<dbReference type="PANTHER" id="PTHR23033:SF14">
    <property type="entry name" value="GLYCOPROTEIN-N-ACETYLGALACTOSAMINE 3-BETA-GALACTOSYLTRANSFERASE 1-RELATED"/>
    <property type="match status" value="1"/>
</dbReference>
<proteinExistence type="inferred from homology"/>
<dbReference type="Proteomes" id="UP000749559">
    <property type="component" value="Unassembled WGS sequence"/>
</dbReference>
<dbReference type="GO" id="GO:0016263">
    <property type="term" value="F:glycoprotein-N-acetylgalactosamine 3-beta-galactosyltransferase activity"/>
    <property type="evidence" value="ECO:0007669"/>
    <property type="project" value="UniProtKB-EC"/>
</dbReference>
<evidence type="ECO:0000256" key="10">
    <source>
        <dbReference type="ARBA" id="ARBA00022989"/>
    </source>
</evidence>
<protein>
    <recommendedName>
        <fullName evidence="4">N-acetylgalactosaminide beta-1,3-galactosyltransferase</fullName>
        <ecNumber evidence="4">2.4.1.122</ecNumber>
    </recommendedName>
</protein>
<evidence type="ECO:0000256" key="6">
    <source>
        <dbReference type="ARBA" id="ARBA00022679"/>
    </source>
</evidence>
<dbReference type="Pfam" id="PF02434">
    <property type="entry name" value="Fringe"/>
    <property type="match status" value="1"/>
</dbReference>
<evidence type="ECO:0000313" key="13">
    <source>
        <dbReference type="Proteomes" id="UP000749559"/>
    </source>
</evidence>
<dbReference type="GO" id="GO:0016020">
    <property type="term" value="C:membrane"/>
    <property type="evidence" value="ECO:0007669"/>
    <property type="project" value="UniProtKB-SubCell"/>
</dbReference>
<name>A0A8J1UXE5_OWEFU</name>
<gene>
    <name evidence="12" type="ORF">OFUS_LOCUS13165</name>
</gene>
<keyword evidence="8" id="KW-0547">Nucleotide-binding</keyword>
<evidence type="ECO:0000256" key="1">
    <source>
        <dbReference type="ARBA" id="ARBA00004606"/>
    </source>
</evidence>